<evidence type="ECO:0000313" key="3">
    <source>
        <dbReference type="Proteomes" id="UP000634004"/>
    </source>
</evidence>
<dbReference type="EMBL" id="BMZH01000010">
    <property type="protein sequence ID" value="GHB00204.1"/>
    <property type="molecule type" value="Genomic_DNA"/>
</dbReference>
<comment type="caution">
    <text evidence="2">The sequence shown here is derived from an EMBL/GenBank/DDBJ whole genome shotgun (WGS) entry which is preliminary data.</text>
</comment>
<reference evidence="2" key="2">
    <citation type="submission" date="2020-09" db="EMBL/GenBank/DDBJ databases">
        <authorList>
            <person name="Sun Q."/>
            <person name="Kim S."/>
        </authorList>
    </citation>
    <scope>NUCLEOTIDE SEQUENCE</scope>
    <source>
        <strain evidence="2">KCTC 32513</strain>
    </source>
</reference>
<evidence type="ECO:0000313" key="2">
    <source>
        <dbReference type="EMBL" id="GHB00204.1"/>
    </source>
</evidence>
<accession>A0A8J3CU42</accession>
<name>A0A8J3CU42_9PROT</name>
<reference evidence="2" key="1">
    <citation type="journal article" date="2014" name="Int. J. Syst. Evol. Microbiol.">
        <title>Complete genome sequence of Corynebacterium casei LMG S-19264T (=DSM 44701T), isolated from a smear-ripened cheese.</title>
        <authorList>
            <consortium name="US DOE Joint Genome Institute (JGI-PGF)"/>
            <person name="Walter F."/>
            <person name="Albersmeier A."/>
            <person name="Kalinowski J."/>
            <person name="Ruckert C."/>
        </authorList>
    </citation>
    <scope>NUCLEOTIDE SEQUENCE</scope>
    <source>
        <strain evidence="2">KCTC 32513</strain>
    </source>
</reference>
<dbReference type="RefSeq" id="WP_189498728.1">
    <property type="nucleotide sequence ID" value="NZ_BMZH01000010.1"/>
</dbReference>
<keyword evidence="3" id="KW-1185">Reference proteome</keyword>
<organism evidence="2 3">
    <name type="scientific">Algimonas arctica</name>
    <dbReference type="NCBI Taxonomy" id="1479486"/>
    <lineage>
        <taxon>Bacteria</taxon>
        <taxon>Pseudomonadati</taxon>
        <taxon>Pseudomonadota</taxon>
        <taxon>Alphaproteobacteria</taxon>
        <taxon>Maricaulales</taxon>
        <taxon>Robiginitomaculaceae</taxon>
        <taxon>Algimonas</taxon>
    </lineage>
</organism>
<feature type="compositionally biased region" description="Basic and acidic residues" evidence="1">
    <location>
        <begin position="1"/>
        <end position="24"/>
    </location>
</feature>
<dbReference type="AlphaFoldDB" id="A0A8J3CU42"/>
<gene>
    <name evidence="2" type="ORF">GCM10009069_23790</name>
</gene>
<proteinExistence type="predicted"/>
<sequence length="58" mass="6717">MEWEIEKANKAEREAKQTAKDRENAWSNPTRSASSSEVEYDRIIQIMMGAVGLLQMRM</sequence>
<evidence type="ECO:0000256" key="1">
    <source>
        <dbReference type="SAM" id="MobiDB-lite"/>
    </source>
</evidence>
<feature type="compositionally biased region" description="Polar residues" evidence="1">
    <location>
        <begin position="25"/>
        <end position="37"/>
    </location>
</feature>
<protein>
    <submittedName>
        <fullName evidence="2">Uncharacterized protein</fullName>
    </submittedName>
</protein>
<feature type="region of interest" description="Disordered" evidence="1">
    <location>
        <begin position="1"/>
        <end position="38"/>
    </location>
</feature>
<dbReference type="Proteomes" id="UP000634004">
    <property type="component" value="Unassembled WGS sequence"/>
</dbReference>